<evidence type="ECO:0000256" key="1">
    <source>
        <dbReference type="SAM" id="MobiDB-lite"/>
    </source>
</evidence>
<accession>A0A9P0H843</accession>
<feature type="compositionally biased region" description="Polar residues" evidence="1">
    <location>
        <begin position="18"/>
        <end position="29"/>
    </location>
</feature>
<gene>
    <name evidence="2" type="ORF">NEZAVI_LOCUS6994</name>
</gene>
<name>A0A9P0H843_NEZVI</name>
<dbReference type="AlphaFoldDB" id="A0A9P0H843"/>
<proteinExistence type="predicted"/>
<evidence type="ECO:0000313" key="3">
    <source>
        <dbReference type="Proteomes" id="UP001152798"/>
    </source>
</evidence>
<reference evidence="2" key="1">
    <citation type="submission" date="2022-01" db="EMBL/GenBank/DDBJ databases">
        <authorList>
            <person name="King R."/>
        </authorList>
    </citation>
    <scope>NUCLEOTIDE SEQUENCE</scope>
</reference>
<dbReference type="Proteomes" id="UP001152798">
    <property type="component" value="Chromosome 3"/>
</dbReference>
<dbReference type="EMBL" id="OV725079">
    <property type="protein sequence ID" value="CAH1397069.1"/>
    <property type="molecule type" value="Genomic_DNA"/>
</dbReference>
<organism evidence="2 3">
    <name type="scientific">Nezara viridula</name>
    <name type="common">Southern green stink bug</name>
    <name type="synonym">Cimex viridulus</name>
    <dbReference type="NCBI Taxonomy" id="85310"/>
    <lineage>
        <taxon>Eukaryota</taxon>
        <taxon>Metazoa</taxon>
        <taxon>Ecdysozoa</taxon>
        <taxon>Arthropoda</taxon>
        <taxon>Hexapoda</taxon>
        <taxon>Insecta</taxon>
        <taxon>Pterygota</taxon>
        <taxon>Neoptera</taxon>
        <taxon>Paraneoptera</taxon>
        <taxon>Hemiptera</taxon>
        <taxon>Heteroptera</taxon>
        <taxon>Panheteroptera</taxon>
        <taxon>Pentatomomorpha</taxon>
        <taxon>Pentatomoidea</taxon>
        <taxon>Pentatomidae</taxon>
        <taxon>Pentatominae</taxon>
        <taxon>Nezara</taxon>
    </lineage>
</organism>
<feature type="region of interest" description="Disordered" evidence="1">
    <location>
        <begin position="1"/>
        <end position="39"/>
    </location>
</feature>
<sequence length="95" mass="10423">MTQVLIPGMGQRGDPDSASRTAGQPSHVPNANLVRIPPDGILGKDKTYFSSFRTAVDSNQNNWGHTTGEHLTHDHYVCNRRTAKRPRPPAHVVIA</sequence>
<keyword evidence="3" id="KW-1185">Reference proteome</keyword>
<protein>
    <submittedName>
        <fullName evidence="2">Uncharacterized protein</fullName>
    </submittedName>
</protein>
<evidence type="ECO:0000313" key="2">
    <source>
        <dbReference type="EMBL" id="CAH1397069.1"/>
    </source>
</evidence>